<dbReference type="InterPro" id="IPR029058">
    <property type="entry name" value="AB_hydrolase_fold"/>
</dbReference>
<dbReference type="PANTHER" id="PTHR33938">
    <property type="entry name" value="FERULOYL ESTERASE B-RELATED"/>
    <property type="match status" value="1"/>
</dbReference>
<feature type="chain" id="PRO_5015370809" description="Carboxylic ester hydrolase" evidence="10">
    <location>
        <begin position="22"/>
        <end position="532"/>
    </location>
</feature>
<dbReference type="GO" id="GO:0045493">
    <property type="term" value="P:xylan catabolic process"/>
    <property type="evidence" value="ECO:0007669"/>
    <property type="project" value="UniProtKB-KW"/>
</dbReference>
<feature type="signal peptide" evidence="10">
    <location>
        <begin position="1"/>
        <end position="21"/>
    </location>
</feature>
<evidence type="ECO:0000313" key="12">
    <source>
        <dbReference type="Proteomes" id="UP000240883"/>
    </source>
</evidence>
<dbReference type="Proteomes" id="UP000240883">
    <property type="component" value="Unassembled WGS sequence"/>
</dbReference>
<evidence type="ECO:0000256" key="8">
    <source>
        <dbReference type="ARBA" id="ARBA00023157"/>
    </source>
</evidence>
<evidence type="ECO:0000256" key="10">
    <source>
        <dbReference type="RuleBase" id="RU361238"/>
    </source>
</evidence>
<dbReference type="InterPro" id="IPR011118">
    <property type="entry name" value="Tannase/feruloyl_esterase"/>
</dbReference>
<keyword evidence="5 10" id="KW-0732">Signal</keyword>
<dbReference type="OrthoDB" id="3039123at2759"/>
<dbReference type="GO" id="GO:0030600">
    <property type="term" value="F:feruloyl esterase activity"/>
    <property type="evidence" value="ECO:0007669"/>
    <property type="project" value="UniProtKB-EC"/>
</dbReference>
<sequence length="532" mass="57103">MKSSQLLWASIASACSVLAQGQSYAVDDFQSSCASIASTLEIENATVYFSQFVSAGTNLSIPDYNVTCGAPYQAVSADICRIGLYVATSNRSGINMETWLPANWTGRFLSAGNGGLAGCIGYDDLAYASGLGFAAVGANNGHNGTSGGAFYNNAEVVADFAYRSIHTGVVVGKEITKAFYGEPHTKSYYLGCSTGGRQGLKSAQDFPEDFDGIVAGAPAIAFNNLTSWSGHFYPITGPTNSSTFVPASLWTVVHQDIMKQCDTLDGYADGILEDPSLCNYTSKGLICGEGANSTDCLTPAQAETVQKVFSPLLASDGSLIYPRMQPGSEAVASRAIYNGQPFPYTTDWFRYAVYNDPSWDPTTINTTDYENAARANPFDIQTWKGDLSAVQERGAKILHWHGLMDGIISSDNSPRYYEHVSQTMGLSPAELDSFYRFFRVSGTAHCSGGDGASVIGQSLDSQNGLDPQENILMAIVDWVENEVAPETVVGTRWVNGTAAAGVDYKRAHCKYPTRNHYKGEGDPKDIASWECI</sequence>
<evidence type="ECO:0000256" key="7">
    <source>
        <dbReference type="ARBA" id="ARBA00022837"/>
    </source>
</evidence>
<proteinExistence type="inferred from homology"/>
<comment type="similarity">
    <text evidence="1 10">Belongs to the tannase family.</text>
</comment>
<evidence type="ECO:0000256" key="3">
    <source>
        <dbReference type="ARBA" id="ARBA00022651"/>
    </source>
</evidence>
<evidence type="ECO:0000256" key="9">
    <source>
        <dbReference type="ARBA" id="ARBA00034075"/>
    </source>
</evidence>
<dbReference type="EC" id="3.1.1.-" evidence="10"/>
<dbReference type="GO" id="GO:0046872">
    <property type="term" value="F:metal ion binding"/>
    <property type="evidence" value="ECO:0007669"/>
    <property type="project" value="UniProtKB-KW"/>
</dbReference>
<keyword evidence="3" id="KW-0858">Xylan degradation</keyword>
<keyword evidence="12" id="KW-1185">Reference proteome</keyword>
<keyword evidence="3" id="KW-0119">Carbohydrate metabolism</keyword>
<gene>
    <name evidence="11" type="ORF">BS50DRAFT_493451</name>
</gene>
<evidence type="ECO:0000256" key="4">
    <source>
        <dbReference type="ARBA" id="ARBA00022723"/>
    </source>
</evidence>
<keyword evidence="6 10" id="KW-0378">Hydrolase</keyword>
<evidence type="ECO:0000256" key="5">
    <source>
        <dbReference type="ARBA" id="ARBA00022729"/>
    </source>
</evidence>
<name>A0A2T2NNP6_CORCC</name>
<evidence type="ECO:0000313" key="11">
    <source>
        <dbReference type="EMBL" id="PSN67055.1"/>
    </source>
</evidence>
<dbReference type="AlphaFoldDB" id="A0A2T2NNP6"/>
<dbReference type="SUPFAM" id="SSF53474">
    <property type="entry name" value="alpha/beta-Hydrolases"/>
    <property type="match status" value="1"/>
</dbReference>
<dbReference type="Pfam" id="PF07519">
    <property type="entry name" value="Tannase"/>
    <property type="match status" value="1"/>
</dbReference>
<comment type="catalytic activity">
    <reaction evidence="9">
        <text>feruloyl-polysaccharide + H2O = ferulate + polysaccharide.</text>
        <dbReference type="EC" id="3.1.1.73"/>
    </reaction>
</comment>
<keyword evidence="7" id="KW-0106">Calcium</keyword>
<organism evidence="11 12">
    <name type="scientific">Corynespora cassiicola Philippines</name>
    <dbReference type="NCBI Taxonomy" id="1448308"/>
    <lineage>
        <taxon>Eukaryota</taxon>
        <taxon>Fungi</taxon>
        <taxon>Dikarya</taxon>
        <taxon>Ascomycota</taxon>
        <taxon>Pezizomycotina</taxon>
        <taxon>Dothideomycetes</taxon>
        <taxon>Pleosporomycetidae</taxon>
        <taxon>Pleosporales</taxon>
        <taxon>Corynesporascaceae</taxon>
        <taxon>Corynespora</taxon>
    </lineage>
</organism>
<evidence type="ECO:0000256" key="2">
    <source>
        <dbReference type="ARBA" id="ARBA00022487"/>
    </source>
</evidence>
<accession>A0A2T2NNP6</accession>
<dbReference type="EMBL" id="KZ678135">
    <property type="protein sequence ID" value="PSN67055.1"/>
    <property type="molecule type" value="Genomic_DNA"/>
</dbReference>
<keyword evidence="8" id="KW-1015">Disulfide bond</keyword>
<evidence type="ECO:0000256" key="6">
    <source>
        <dbReference type="ARBA" id="ARBA00022801"/>
    </source>
</evidence>
<dbReference type="PROSITE" id="PS51257">
    <property type="entry name" value="PROKAR_LIPOPROTEIN"/>
    <property type="match status" value="1"/>
</dbReference>
<keyword evidence="3" id="KW-0624">Polysaccharide degradation</keyword>
<reference evidence="11 12" key="1">
    <citation type="journal article" date="2018" name="Front. Microbiol.">
        <title>Genome-Wide Analysis of Corynespora cassiicola Leaf Fall Disease Putative Effectors.</title>
        <authorList>
            <person name="Lopez D."/>
            <person name="Ribeiro S."/>
            <person name="Label P."/>
            <person name="Fumanal B."/>
            <person name="Venisse J.S."/>
            <person name="Kohler A."/>
            <person name="de Oliveira R.R."/>
            <person name="Labutti K."/>
            <person name="Lipzen A."/>
            <person name="Lail K."/>
            <person name="Bauer D."/>
            <person name="Ohm R.A."/>
            <person name="Barry K.W."/>
            <person name="Spatafora J."/>
            <person name="Grigoriev I.V."/>
            <person name="Martin F.M."/>
            <person name="Pujade-Renaud V."/>
        </authorList>
    </citation>
    <scope>NUCLEOTIDE SEQUENCE [LARGE SCALE GENOMIC DNA]</scope>
    <source>
        <strain evidence="11 12">Philippines</strain>
    </source>
</reference>
<evidence type="ECO:0000256" key="1">
    <source>
        <dbReference type="ARBA" id="ARBA00006249"/>
    </source>
</evidence>
<dbReference type="PANTHER" id="PTHR33938:SF15">
    <property type="entry name" value="FERULOYL ESTERASE B-RELATED"/>
    <property type="match status" value="1"/>
</dbReference>
<keyword evidence="2" id="KW-0719">Serine esterase</keyword>
<keyword evidence="4" id="KW-0479">Metal-binding</keyword>
<protein>
    <recommendedName>
        <fullName evidence="10">Carboxylic ester hydrolase</fullName>
        <ecNumber evidence="10">3.1.1.-</ecNumber>
    </recommendedName>
</protein>